<dbReference type="EMBL" id="BSXS01004339">
    <property type="protein sequence ID" value="GME82825.1"/>
    <property type="molecule type" value="Genomic_DNA"/>
</dbReference>
<keyword evidence="2" id="KW-1185">Reference proteome</keyword>
<evidence type="ECO:0000313" key="2">
    <source>
        <dbReference type="Proteomes" id="UP001165064"/>
    </source>
</evidence>
<comment type="caution">
    <text evidence="1">The sequence shown here is derived from an EMBL/GenBank/DDBJ whole genome shotgun (WGS) entry which is preliminary data.</text>
</comment>
<sequence>MLSSLEVGASQVRFHNKQHVIESAHHFNWYTIPILIRIKLLNQDLQTAQMTSTIDAKIFTNNINVQTLKSNLSFGYYDINKPKHTSNLIPRFMDRNQHKNNTTQILFSGNTKIKICSSTEFHQSSSWSTNFIFIYQSFSILY</sequence>
<gene>
    <name evidence="1" type="ORF">Amon02_000576900</name>
</gene>
<reference evidence="1" key="1">
    <citation type="submission" date="2023-04" db="EMBL/GenBank/DDBJ databases">
        <title>Ambrosiozyma monospora NBRC 10751.</title>
        <authorList>
            <person name="Ichikawa N."/>
            <person name="Sato H."/>
            <person name="Tonouchi N."/>
        </authorList>
    </citation>
    <scope>NUCLEOTIDE SEQUENCE</scope>
    <source>
        <strain evidence="1">NBRC 10751</strain>
    </source>
</reference>
<dbReference type="Proteomes" id="UP001165064">
    <property type="component" value="Unassembled WGS sequence"/>
</dbReference>
<protein>
    <submittedName>
        <fullName evidence="1">Unnamed protein product</fullName>
    </submittedName>
</protein>
<name>A0ACB5T7D1_AMBMO</name>
<proteinExistence type="predicted"/>
<evidence type="ECO:0000313" key="1">
    <source>
        <dbReference type="EMBL" id="GME82825.1"/>
    </source>
</evidence>
<accession>A0ACB5T7D1</accession>
<organism evidence="1 2">
    <name type="scientific">Ambrosiozyma monospora</name>
    <name type="common">Yeast</name>
    <name type="synonym">Endomycopsis monosporus</name>
    <dbReference type="NCBI Taxonomy" id="43982"/>
    <lineage>
        <taxon>Eukaryota</taxon>
        <taxon>Fungi</taxon>
        <taxon>Dikarya</taxon>
        <taxon>Ascomycota</taxon>
        <taxon>Saccharomycotina</taxon>
        <taxon>Pichiomycetes</taxon>
        <taxon>Pichiales</taxon>
        <taxon>Pichiaceae</taxon>
        <taxon>Ambrosiozyma</taxon>
    </lineage>
</organism>